<reference evidence="1 2" key="1">
    <citation type="submission" date="2017-11" db="EMBL/GenBank/DDBJ databases">
        <authorList>
            <person name="Han C.G."/>
        </authorList>
    </citation>
    <scope>NUCLEOTIDE SEQUENCE [LARGE SCALE GENOMIC DNA]</scope>
    <source>
        <strain evidence="1 2">ANC 5347</strain>
    </source>
</reference>
<dbReference type="RefSeq" id="WP_100357017.1">
    <property type="nucleotide sequence ID" value="NZ_JACAJE010000021.1"/>
</dbReference>
<evidence type="ECO:0000313" key="2">
    <source>
        <dbReference type="Proteomes" id="UP000242351"/>
    </source>
</evidence>
<accession>A0A2H9UQF8</accession>
<dbReference type="Proteomes" id="UP000242351">
    <property type="component" value="Unassembled WGS sequence"/>
</dbReference>
<evidence type="ECO:0000313" key="1">
    <source>
        <dbReference type="EMBL" id="PJI33936.1"/>
    </source>
</evidence>
<dbReference type="EMBL" id="PGOZ01000001">
    <property type="protein sequence ID" value="PJI33936.1"/>
    <property type="molecule type" value="Genomic_DNA"/>
</dbReference>
<reference evidence="1 2" key="2">
    <citation type="submission" date="2017-12" db="EMBL/GenBank/DDBJ databases">
        <title>Revising the taxonomy of the Acinetobacter lwoffii group: the description of Acinetobacter pseudolwoffii sp. nov. and emended description of Acinetobacter lwoffii.</title>
        <authorList>
            <person name="Nemec A."/>
        </authorList>
    </citation>
    <scope>NUCLEOTIDE SEQUENCE [LARGE SCALE GENOMIC DNA]</scope>
    <source>
        <strain evidence="1 2">ANC 5347</strain>
    </source>
</reference>
<comment type="caution">
    <text evidence="1">The sequence shown here is derived from an EMBL/GenBank/DDBJ whole genome shotgun (WGS) entry which is preliminary data.</text>
</comment>
<name>A0A2H9UQF8_9GAMM</name>
<dbReference type="PROSITE" id="PS51257">
    <property type="entry name" value="PROKAR_LIPOPROTEIN"/>
    <property type="match status" value="1"/>
</dbReference>
<sequence length="70" mass="7595">MSHLKTVSYLSLALCSLALTACRKHKPQRSTAAEHTARQQVQSIAMSFQKSALNLLVASNDKLTCSSGFN</sequence>
<proteinExistence type="predicted"/>
<organism evidence="1 2">
    <name type="scientific">Acinetobacter pseudolwoffii</name>
    <dbReference type="NCBI Taxonomy" id="2053287"/>
    <lineage>
        <taxon>Bacteria</taxon>
        <taxon>Pseudomonadati</taxon>
        <taxon>Pseudomonadota</taxon>
        <taxon>Gammaproteobacteria</taxon>
        <taxon>Moraxellales</taxon>
        <taxon>Moraxellaceae</taxon>
        <taxon>Acinetobacter</taxon>
    </lineage>
</organism>
<gene>
    <name evidence="1" type="ORF">CU320_00925</name>
</gene>
<dbReference type="AlphaFoldDB" id="A0A2H9UQF8"/>
<protein>
    <submittedName>
        <fullName evidence="1">Uncharacterized protein</fullName>
    </submittedName>
</protein>